<reference evidence="2" key="1">
    <citation type="submission" date="2019-11" db="EMBL/GenBank/DDBJ databases">
        <authorList>
            <person name="Feng L."/>
        </authorList>
    </citation>
    <scope>NUCLEOTIDE SEQUENCE</scope>
    <source>
        <strain evidence="2">IbartlettiiLFYP30</strain>
    </source>
</reference>
<organism evidence="2">
    <name type="scientific">Intestinibacter bartlettii</name>
    <dbReference type="NCBI Taxonomy" id="261299"/>
    <lineage>
        <taxon>Bacteria</taxon>
        <taxon>Bacillati</taxon>
        <taxon>Bacillota</taxon>
        <taxon>Clostridia</taxon>
        <taxon>Peptostreptococcales</taxon>
        <taxon>Peptostreptococcaceae</taxon>
        <taxon>Intestinibacter</taxon>
    </lineage>
</organism>
<evidence type="ECO:0000313" key="2">
    <source>
        <dbReference type="EMBL" id="VYU27315.1"/>
    </source>
</evidence>
<proteinExistence type="predicted"/>
<gene>
    <name evidence="2" type="ORF">IBLFYP30_02210</name>
</gene>
<feature type="transmembrane region" description="Helical" evidence="1">
    <location>
        <begin position="7"/>
        <end position="24"/>
    </location>
</feature>
<sequence length="256" mass="31307">MDKKSRINFIIRTILFFSCIIIFIDDSNNIYKILDYNIIFNIKVYHVFWAYLVNDILKVIIPSKSKNTYNGKLFLKHYKKRDNYNKDKVIFETFEKNKRAFNIALAWIGLNSILFYIYFRLHLDKSWIIMLFLFYFWSDMVCVNVWCPFQKLFMKNKCCNTCRIYNWDHIMYVTPFILIPNFWTYSLIALSVISLIQWEYLLKKHPERFSSISNLNLNCYNCQNECRFNKKKIKQTSKNITRYNNEQENSFDNRFF</sequence>
<feature type="transmembrane region" description="Helical" evidence="1">
    <location>
        <begin position="170"/>
        <end position="196"/>
    </location>
</feature>
<feature type="transmembrane region" description="Helical" evidence="1">
    <location>
        <begin position="100"/>
        <end position="121"/>
    </location>
</feature>
<evidence type="ECO:0000256" key="1">
    <source>
        <dbReference type="SAM" id="Phobius"/>
    </source>
</evidence>
<name>A0A6N3DG74_9FIRM</name>
<keyword evidence="1" id="KW-0472">Membrane</keyword>
<feature type="transmembrane region" description="Helical" evidence="1">
    <location>
        <begin position="127"/>
        <end position="149"/>
    </location>
</feature>
<protein>
    <submittedName>
        <fullName evidence="2">Uncharacterized protein</fullName>
    </submittedName>
</protein>
<keyword evidence="1" id="KW-1133">Transmembrane helix</keyword>
<dbReference type="AlphaFoldDB" id="A0A6N3DG74"/>
<accession>A0A6N3DG74</accession>
<dbReference type="GeneID" id="89565059"/>
<dbReference type="EMBL" id="CACRUE010000033">
    <property type="protein sequence ID" value="VYU27315.1"/>
    <property type="molecule type" value="Genomic_DNA"/>
</dbReference>
<keyword evidence="1" id="KW-0812">Transmembrane</keyword>
<dbReference type="RefSeq" id="WP_007287008.1">
    <property type="nucleotide sequence ID" value="NZ_CACRUE010000033.1"/>
</dbReference>
<feature type="transmembrane region" description="Helical" evidence="1">
    <location>
        <begin position="36"/>
        <end position="57"/>
    </location>
</feature>